<evidence type="ECO:0000313" key="2">
    <source>
        <dbReference type="EMBL" id="ELY96756.1"/>
    </source>
</evidence>
<feature type="region of interest" description="Disordered" evidence="1">
    <location>
        <begin position="1"/>
        <end position="65"/>
    </location>
</feature>
<dbReference type="RefSeq" id="WP_006168550.1">
    <property type="nucleotide sequence ID" value="NZ_AOIN01000080.1"/>
</dbReference>
<feature type="region of interest" description="Disordered" evidence="1">
    <location>
        <begin position="192"/>
        <end position="242"/>
    </location>
</feature>
<feature type="compositionally biased region" description="Low complexity" evidence="1">
    <location>
        <begin position="206"/>
        <end position="228"/>
    </location>
</feature>
<feature type="compositionally biased region" description="Basic and acidic residues" evidence="1">
    <location>
        <begin position="10"/>
        <end position="19"/>
    </location>
</feature>
<name>M0AEC6_9EURY</name>
<organism evidence="2 3">
    <name type="scientific">Natrialba chahannaoensis JCM 10990</name>
    <dbReference type="NCBI Taxonomy" id="1227492"/>
    <lineage>
        <taxon>Archaea</taxon>
        <taxon>Methanobacteriati</taxon>
        <taxon>Methanobacteriota</taxon>
        <taxon>Stenosarchaea group</taxon>
        <taxon>Halobacteria</taxon>
        <taxon>Halobacteriales</taxon>
        <taxon>Natrialbaceae</taxon>
        <taxon>Natrialba</taxon>
    </lineage>
</organism>
<feature type="compositionally biased region" description="Basic and acidic residues" evidence="1">
    <location>
        <begin position="299"/>
        <end position="310"/>
    </location>
</feature>
<dbReference type="Proteomes" id="UP000011693">
    <property type="component" value="Unassembled WGS sequence"/>
</dbReference>
<feature type="compositionally biased region" description="Acidic residues" evidence="1">
    <location>
        <begin position="325"/>
        <end position="355"/>
    </location>
</feature>
<feature type="compositionally biased region" description="Basic and acidic residues" evidence="1">
    <location>
        <begin position="42"/>
        <end position="63"/>
    </location>
</feature>
<dbReference type="STRING" id="1227492.C482_15316"/>
<dbReference type="AlphaFoldDB" id="M0AEC6"/>
<evidence type="ECO:0000313" key="3">
    <source>
        <dbReference type="Proteomes" id="UP000011693"/>
    </source>
</evidence>
<gene>
    <name evidence="2" type="ORF">C482_15316</name>
</gene>
<evidence type="ECO:0000256" key="1">
    <source>
        <dbReference type="SAM" id="MobiDB-lite"/>
    </source>
</evidence>
<reference evidence="2 3" key="1">
    <citation type="journal article" date="2014" name="PLoS Genet.">
        <title>Phylogenetically driven sequencing of extremely halophilic archaea reveals strategies for static and dynamic osmo-response.</title>
        <authorList>
            <person name="Becker E.A."/>
            <person name="Seitzer P.M."/>
            <person name="Tritt A."/>
            <person name="Larsen D."/>
            <person name="Krusor M."/>
            <person name="Yao A.I."/>
            <person name="Wu D."/>
            <person name="Madern D."/>
            <person name="Eisen J.A."/>
            <person name="Darling A.E."/>
            <person name="Facciotti M.T."/>
        </authorList>
    </citation>
    <scope>NUCLEOTIDE SEQUENCE [LARGE SCALE GENOMIC DNA]</scope>
    <source>
        <strain evidence="2 3">JCM 10990</strain>
    </source>
</reference>
<feature type="compositionally biased region" description="Acidic residues" evidence="1">
    <location>
        <begin position="397"/>
        <end position="414"/>
    </location>
</feature>
<dbReference type="EMBL" id="AOIN01000080">
    <property type="protein sequence ID" value="ELY96756.1"/>
    <property type="molecule type" value="Genomic_DNA"/>
</dbReference>
<feature type="compositionally biased region" description="Basic and acidic residues" evidence="1">
    <location>
        <begin position="367"/>
        <end position="381"/>
    </location>
</feature>
<sequence>MQNHLQKGQYVEKRFRASNDDIEVKEDEDGRKRVRMPISSTAEDRDGDEFSRDGLENERDQINEGKVPAFLDHGRGSRGGYYGALGIVGTWDEASIETESHDGESVDVLYADFVPTNANEDAEDIVALLEDDMPVGASVGFRIIDYERDRDEGKFIFHSVDLLETSIVGIPSNPLTVNDGADAIGAKALGSPTVPTGIQRHGYGSQPQAVAPPQAATHQHQPQAPVPADFSRMMGSDPSDLEASLADVERRLDDLEGALGGGTSTTPPAGDSSADSPDETNDMSDPDDGGDDPANDDLAELRDSVERQAETNEMLANSIDSLVETFDEERDTEPDETDDADEPDDGKDAGTDDDTVQLFLGEDADEDVRKEFEALREKANDDGELELADSETKLFGSEDDSSETTDDDSSGVTI</sequence>
<dbReference type="PATRIC" id="fig|1227492.4.peg.3043"/>
<proteinExistence type="predicted"/>
<keyword evidence="3" id="KW-1185">Reference proteome</keyword>
<comment type="caution">
    <text evidence="2">The sequence shown here is derived from an EMBL/GenBank/DDBJ whole genome shotgun (WGS) entry which is preliminary data.</text>
</comment>
<accession>M0AEC6</accession>
<protein>
    <submittedName>
        <fullName evidence="2">Peptidase U35 phage prohead HK97</fullName>
    </submittedName>
</protein>
<dbReference type="OrthoDB" id="384047at2157"/>
<feature type="region of interest" description="Disordered" evidence="1">
    <location>
        <begin position="256"/>
        <end position="414"/>
    </location>
</feature>
<feature type="compositionally biased region" description="Acidic residues" evidence="1">
    <location>
        <begin position="276"/>
        <end position="298"/>
    </location>
</feature>